<dbReference type="InterPro" id="IPR001851">
    <property type="entry name" value="ABC_transp_permease"/>
</dbReference>
<feature type="transmembrane region" description="Helical" evidence="6">
    <location>
        <begin position="174"/>
        <end position="193"/>
    </location>
</feature>
<evidence type="ECO:0000256" key="6">
    <source>
        <dbReference type="SAM" id="Phobius"/>
    </source>
</evidence>
<evidence type="ECO:0000256" key="5">
    <source>
        <dbReference type="ARBA" id="ARBA00023136"/>
    </source>
</evidence>
<sequence length="326" mass="34207">MNETTKAPEAPRKVGAKGPQTRLSKLFDNRWIGLAGLLIALLVPFVNASSYTLSIMTSAAIFVMLASGLNIVVGYTGLLDLGYAAFFAVGAYTSGVLSTRFDLPLLVTVPAVIVVTVIAGIIIGAPTLRLRSDYLAIVTLGFGEIIRITANNLPVTGGPSGIYGIPSLVDSPALFYYVTVAVVAIAVVGASRLGRSRLGRAMRFVREDEDAAEATGVHTYRVKLAAYIAGAVWGGLAGVLFAGHLSAISPNSFTFLQSALVLMAVVLGGMGSVPGVVLGAIVISLLPELLRGVADYRFFVFGVLLIIVMLVRPQGLWPARSKEALK</sequence>
<evidence type="ECO:0000256" key="4">
    <source>
        <dbReference type="ARBA" id="ARBA00022989"/>
    </source>
</evidence>
<dbReference type="InterPro" id="IPR043428">
    <property type="entry name" value="LivM-like"/>
</dbReference>
<reference evidence="8" key="1">
    <citation type="journal article" date="2019" name="Int. J. Syst. Evol. Microbiol.">
        <title>The Global Catalogue of Microorganisms (GCM) 10K type strain sequencing project: providing services to taxonomists for standard genome sequencing and annotation.</title>
        <authorList>
            <consortium name="The Broad Institute Genomics Platform"/>
            <consortium name="The Broad Institute Genome Sequencing Center for Infectious Disease"/>
            <person name="Wu L."/>
            <person name="Ma J."/>
        </authorList>
    </citation>
    <scope>NUCLEOTIDE SEQUENCE [LARGE SCALE GENOMIC DNA]</scope>
    <source>
        <strain evidence="8">ICMP 6774ER</strain>
    </source>
</reference>
<evidence type="ECO:0000256" key="3">
    <source>
        <dbReference type="ARBA" id="ARBA00022692"/>
    </source>
</evidence>
<dbReference type="PANTHER" id="PTHR30482:SF10">
    <property type="entry name" value="HIGH-AFFINITY BRANCHED-CHAIN AMINO ACID TRANSPORT PROTEIN BRAE"/>
    <property type="match status" value="1"/>
</dbReference>
<keyword evidence="3 6" id="KW-0812">Transmembrane</keyword>
<accession>A0ABW4SPX5</accession>
<feature type="transmembrane region" description="Helical" evidence="6">
    <location>
        <begin position="298"/>
        <end position="317"/>
    </location>
</feature>
<gene>
    <name evidence="7" type="ORF">ACFSKW_03720</name>
</gene>
<evidence type="ECO:0000313" key="7">
    <source>
        <dbReference type="EMBL" id="MFD1930582.1"/>
    </source>
</evidence>
<keyword evidence="5 6" id="KW-0472">Membrane</keyword>
<comment type="caution">
    <text evidence="7">The sequence shown here is derived from an EMBL/GenBank/DDBJ whole genome shotgun (WGS) entry which is preliminary data.</text>
</comment>
<dbReference type="PANTHER" id="PTHR30482">
    <property type="entry name" value="HIGH-AFFINITY BRANCHED-CHAIN AMINO ACID TRANSPORT SYSTEM PERMEASE"/>
    <property type="match status" value="1"/>
</dbReference>
<dbReference type="Proteomes" id="UP001597368">
    <property type="component" value="Unassembled WGS sequence"/>
</dbReference>
<feature type="transmembrane region" description="Helical" evidence="6">
    <location>
        <begin position="31"/>
        <end position="48"/>
    </location>
</feature>
<comment type="subcellular location">
    <subcellularLocation>
        <location evidence="1">Cell membrane</location>
        <topology evidence="1">Multi-pass membrane protein</topology>
    </subcellularLocation>
</comment>
<protein>
    <submittedName>
        <fullName evidence="7">Branched-chain amino acid ABC transporter permease</fullName>
    </submittedName>
</protein>
<name>A0ABW4SPX5_9ACTN</name>
<keyword evidence="2" id="KW-1003">Cell membrane</keyword>
<feature type="transmembrane region" description="Helical" evidence="6">
    <location>
        <begin position="105"/>
        <end position="125"/>
    </location>
</feature>
<keyword evidence="8" id="KW-1185">Reference proteome</keyword>
<organism evidence="7 8">
    <name type="scientific">Nonomuraea mangrovi</name>
    <dbReference type="NCBI Taxonomy" id="2316207"/>
    <lineage>
        <taxon>Bacteria</taxon>
        <taxon>Bacillati</taxon>
        <taxon>Actinomycetota</taxon>
        <taxon>Actinomycetes</taxon>
        <taxon>Streptosporangiales</taxon>
        <taxon>Streptosporangiaceae</taxon>
        <taxon>Nonomuraea</taxon>
    </lineage>
</organism>
<feature type="transmembrane region" description="Helical" evidence="6">
    <location>
        <begin position="224"/>
        <end position="247"/>
    </location>
</feature>
<dbReference type="Pfam" id="PF02653">
    <property type="entry name" value="BPD_transp_2"/>
    <property type="match status" value="1"/>
</dbReference>
<evidence type="ECO:0000313" key="8">
    <source>
        <dbReference type="Proteomes" id="UP001597368"/>
    </source>
</evidence>
<dbReference type="RefSeq" id="WP_379569086.1">
    <property type="nucleotide sequence ID" value="NZ_JBHUFV010000003.1"/>
</dbReference>
<proteinExistence type="predicted"/>
<dbReference type="CDD" id="cd06581">
    <property type="entry name" value="TM_PBP1_LivM_like"/>
    <property type="match status" value="1"/>
</dbReference>
<evidence type="ECO:0000256" key="2">
    <source>
        <dbReference type="ARBA" id="ARBA00022475"/>
    </source>
</evidence>
<keyword evidence="4 6" id="KW-1133">Transmembrane helix</keyword>
<evidence type="ECO:0000256" key="1">
    <source>
        <dbReference type="ARBA" id="ARBA00004651"/>
    </source>
</evidence>
<dbReference type="EMBL" id="JBHUFV010000003">
    <property type="protein sequence ID" value="MFD1930582.1"/>
    <property type="molecule type" value="Genomic_DNA"/>
</dbReference>
<feature type="transmembrane region" description="Helical" evidence="6">
    <location>
        <begin position="259"/>
        <end position="286"/>
    </location>
</feature>